<evidence type="ECO:0000313" key="4">
    <source>
        <dbReference type="Proteomes" id="UP001164472"/>
    </source>
</evidence>
<dbReference type="KEGG" id="asem:NNL22_15820"/>
<dbReference type="AlphaFoldDB" id="A0A9E8HQ37"/>
<organism evidence="3 4">
    <name type="scientific">Alkalimarinus sediminis</name>
    <dbReference type="NCBI Taxonomy" id="1632866"/>
    <lineage>
        <taxon>Bacteria</taxon>
        <taxon>Pseudomonadati</taxon>
        <taxon>Pseudomonadota</taxon>
        <taxon>Gammaproteobacteria</taxon>
        <taxon>Alteromonadales</taxon>
        <taxon>Alteromonadaceae</taxon>
        <taxon>Alkalimarinus</taxon>
    </lineage>
</organism>
<sequence length="202" mass="21571">MKKISLVLSAAAALVFSSTVSASLITLDSRAINTAIDSADFASSWTNQTSTISSSLVDTFDSYRTGNNTINLMTIDFDMNSAGSWGFDLALDAGYGAAFYLDGNLVSNRTDNLWWAYNWNSSDVMRVLDNTLTAGDHKIEIFWAENCCNGASSAKFTTDGINWQALSSANIAAAASVAEPATIALFSIGLVGLSLSRMKRKS</sequence>
<proteinExistence type="predicted"/>
<dbReference type="NCBIfam" id="TIGR02595">
    <property type="entry name" value="PEP_CTERM"/>
    <property type="match status" value="1"/>
</dbReference>
<gene>
    <name evidence="3" type="ORF">NNL22_15820</name>
</gene>
<keyword evidence="1" id="KW-1133">Transmembrane helix</keyword>
<dbReference type="InterPro" id="IPR013424">
    <property type="entry name" value="Ice-binding_C"/>
</dbReference>
<evidence type="ECO:0000256" key="2">
    <source>
        <dbReference type="SAM" id="SignalP"/>
    </source>
</evidence>
<protein>
    <submittedName>
        <fullName evidence="3">CCXG family PEP-CTERM protein</fullName>
    </submittedName>
</protein>
<keyword evidence="1" id="KW-0472">Membrane</keyword>
<dbReference type="Proteomes" id="UP001164472">
    <property type="component" value="Chromosome"/>
</dbReference>
<dbReference type="RefSeq" id="WP_251812585.1">
    <property type="nucleotide sequence ID" value="NZ_CP101527.1"/>
</dbReference>
<feature type="signal peptide" evidence="2">
    <location>
        <begin position="1"/>
        <end position="22"/>
    </location>
</feature>
<feature type="chain" id="PRO_5039624067" evidence="2">
    <location>
        <begin position="23"/>
        <end position="202"/>
    </location>
</feature>
<feature type="transmembrane region" description="Helical" evidence="1">
    <location>
        <begin position="171"/>
        <end position="195"/>
    </location>
</feature>
<keyword evidence="2" id="KW-0732">Signal</keyword>
<dbReference type="NCBIfam" id="NF038118">
    <property type="entry name" value="PEP_CTERM_CCXG"/>
    <property type="match status" value="1"/>
</dbReference>
<dbReference type="EMBL" id="CP101527">
    <property type="protein sequence ID" value="UZW74471.1"/>
    <property type="molecule type" value="Genomic_DNA"/>
</dbReference>
<accession>A0A9E8HQ37</accession>
<evidence type="ECO:0000313" key="3">
    <source>
        <dbReference type="EMBL" id="UZW74471.1"/>
    </source>
</evidence>
<name>A0A9E8HQ37_9ALTE</name>
<keyword evidence="4" id="KW-1185">Reference proteome</keyword>
<keyword evidence="1" id="KW-0812">Transmembrane</keyword>
<evidence type="ECO:0000256" key="1">
    <source>
        <dbReference type="SAM" id="Phobius"/>
    </source>
</evidence>
<reference evidence="3" key="1">
    <citation type="submission" date="2022-07" db="EMBL/GenBank/DDBJ databases">
        <title>Alkalimarinus sp. nov., isolated from gut of a Alitta virens.</title>
        <authorList>
            <person name="Yang A.I."/>
            <person name="Shin N.-R."/>
        </authorList>
    </citation>
    <scope>NUCLEOTIDE SEQUENCE</scope>
    <source>
        <strain evidence="3">FA028</strain>
    </source>
</reference>